<dbReference type="AlphaFoldDB" id="A0A814LYU4"/>
<proteinExistence type="predicted"/>
<comment type="caution">
    <text evidence="1">The sequence shown here is derived from an EMBL/GenBank/DDBJ whole genome shotgun (WGS) entry which is preliminary data.</text>
</comment>
<dbReference type="OrthoDB" id="419709at2759"/>
<evidence type="ECO:0000313" key="2">
    <source>
        <dbReference type="Proteomes" id="UP000663832"/>
    </source>
</evidence>
<name>A0A814LYU4_9BILA</name>
<evidence type="ECO:0000313" key="1">
    <source>
        <dbReference type="EMBL" id="CAF1069570.1"/>
    </source>
</evidence>
<keyword evidence="2" id="KW-1185">Reference proteome</keyword>
<protein>
    <submittedName>
        <fullName evidence="1">Uncharacterized protein</fullName>
    </submittedName>
</protein>
<reference evidence="1" key="1">
    <citation type="submission" date="2021-02" db="EMBL/GenBank/DDBJ databases">
        <authorList>
            <person name="Nowell W R."/>
        </authorList>
    </citation>
    <scope>NUCLEOTIDE SEQUENCE</scope>
</reference>
<organism evidence="1 2">
    <name type="scientific">Adineta steineri</name>
    <dbReference type="NCBI Taxonomy" id="433720"/>
    <lineage>
        <taxon>Eukaryota</taxon>
        <taxon>Metazoa</taxon>
        <taxon>Spiralia</taxon>
        <taxon>Gnathifera</taxon>
        <taxon>Rotifera</taxon>
        <taxon>Eurotatoria</taxon>
        <taxon>Bdelloidea</taxon>
        <taxon>Adinetida</taxon>
        <taxon>Adinetidae</taxon>
        <taxon>Adineta</taxon>
    </lineage>
</organism>
<dbReference type="EMBL" id="CAJNOM010000111">
    <property type="protein sequence ID" value="CAF1069570.1"/>
    <property type="molecule type" value="Genomic_DNA"/>
</dbReference>
<accession>A0A814LYU4</accession>
<gene>
    <name evidence="1" type="ORF">QVE165_LOCUS18611</name>
</gene>
<dbReference type="Proteomes" id="UP000663832">
    <property type="component" value="Unassembled WGS sequence"/>
</dbReference>
<sequence>MVKVWVQRDKNTSEKIKIRPDLDIDGLKQEIFGKADKGKYQATYKGQVLRPSAKVPQDTTDDMPVVFTEIGDGQTPESQEFAAPGTCNKLDCEGRPCAKCNKCRDWLFRGNQEQWNWVCNWKNWNRDDNKRWCDDDWKLLMKCDDATCTAADPLADAAAAATAADRDDDDDDYLAYVDDLRAIYLAEDARDDDDHDRRAYLDYLSEERYRRDDLYLNYLADRDCRDDHDDGHLCLYSLERLRVSINVKHLREVYNRYSFRHLIRHPAIIYVPYQISTMSLFEQYRMNIPLFFPSLDLLTEWHYNYRVVGERTWSGSSGQFKNSSTISGVLSSDIPDPNNEFDRNAIRYWLQFADFYQWPHIIHFNSIDDLAMKLTNTNLDEVSQNMKIYNANLTTTLQKQWREIFERIKY</sequence>